<gene>
    <name evidence="2" type="ORF">A7L45_05145</name>
</gene>
<evidence type="ECO:0000259" key="1">
    <source>
        <dbReference type="Pfam" id="PF01814"/>
    </source>
</evidence>
<evidence type="ECO:0000313" key="2">
    <source>
        <dbReference type="EMBL" id="APC39492.1"/>
    </source>
</evidence>
<dbReference type="RefSeq" id="WP_071611785.1">
    <property type="nucleotide sequence ID" value="NZ_CP015756.1"/>
</dbReference>
<dbReference type="KEGG" id="ceu:A7L45_05145"/>
<keyword evidence="3" id="KW-1185">Reference proteome</keyword>
<dbReference type="OrthoDB" id="9785474at2"/>
<dbReference type="Proteomes" id="UP000182569">
    <property type="component" value="Chromosome"/>
</dbReference>
<dbReference type="STRING" id="1552.A7L45_05145"/>
<dbReference type="GO" id="GO:0005886">
    <property type="term" value="C:plasma membrane"/>
    <property type="evidence" value="ECO:0007669"/>
    <property type="project" value="TreeGrafter"/>
</dbReference>
<organism evidence="2 3">
    <name type="scientific">Clostridium estertheticum subsp. estertheticum</name>
    <dbReference type="NCBI Taxonomy" id="1552"/>
    <lineage>
        <taxon>Bacteria</taxon>
        <taxon>Bacillati</taxon>
        <taxon>Bacillota</taxon>
        <taxon>Clostridia</taxon>
        <taxon>Eubacteriales</taxon>
        <taxon>Clostridiaceae</taxon>
        <taxon>Clostridium</taxon>
    </lineage>
</organism>
<protein>
    <submittedName>
        <fullName evidence="2">Hemerythrin</fullName>
    </submittedName>
</protein>
<proteinExistence type="predicted"/>
<evidence type="ECO:0000313" key="3">
    <source>
        <dbReference type="Proteomes" id="UP000182569"/>
    </source>
</evidence>
<sequence length="184" mass="21290">MNAIDLMIEEHKLIKRMLTVTRKISIKVLNNEEVDYNDFNKVIDFVRNFADKHHHNKEEVILFKKMGDVLGERIANGPIMGMLVEHDLGRLFIGNLETALIKFKGGDNDSRVDIIANAIGYTDLLYRHIEKEDTTIYTFAQRKLNKEQLNEIDLACLEVEKEAKKNNLQDTYITLLKELESKIG</sequence>
<name>A0A1J0GDQ9_9CLOT</name>
<feature type="domain" description="Hemerythrin-like" evidence="1">
    <location>
        <begin position="3"/>
        <end position="139"/>
    </location>
</feature>
<dbReference type="PANTHER" id="PTHR39966:SF1">
    <property type="entry name" value="HEMERYTHRIN-LIKE DOMAIN-CONTAINING PROTEIN"/>
    <property type="match status" value="1"/>
</dbReference>
<reference evidence="3" key="1">
    <citation type="journal article" date="2016" name="Front. Microbiol.">
        <title>Complete Genome Sequence of Clostridium estertheticum DSM 8809, a Microbe Identified in Spoiled Vacuum Packed Beef.</title>
        <authorList>
            <person name="Yu Z."/>
            <person name="Gunn L."/>
            <person name="Brennan E."/>
            <person name="Reid R."/>
            <person name="Wall P.G."/>
            <person name="Gaora O.P."/>
            <person name="Hurley D."/>
            <person name="Bolton D."/>
            <person name="Fanning S."/>
        </authorList>
    </citation>
    <scope>NUCLEOTIDE SEQUENCE [LARGE SCALE GENOMIC DNA]</scope>
    <source>
        <strain evidence="3">DSM 8809</strain>
    </source>
</reference>
<dbReference type="EMBL" id="CP015756">
    <property type="protein sequence ID" value="APC39492.1"/>
    <property type="molecule type" value="Genomic_DNA"/>
</dbReference>
<dbReference type="PANTHER" id="PTHR39966">
    <property type="entry name" value="BLL2471 PROTEIN-RELATED"/>
    <property type="match status" value="1"/>
</dbReference>
<dbReference type="InterPro" id="IPR012312">
    <property type="entry name" value="Hemerythrin-like"/>
</dbReference>
<dbReference type="AlphaFoldDB" id="A0A1J0GDQ9"/>
<accession>A0A1J0GDQ9</accession>
<dbReference type="Gene3D" id="1.20.120.520">
    <property type="entry name" value="nmb1532 protein domain like"/>
    <property type="match status" value="1"/>
</dbReference>
<dbReference type="Pfam" id="PF01814">
    <property type="entry name" value="Hemerythrin"/>
    <property type="match status" value="1"/>
</dbReference>